<evidence type="ECO:0000256" key="3">
    <source>
        <dbReference type="ARBA" id="ARBA00022750"/>
    </source>
</evidence>
<dbReference type="InterPro" id="IPR032799">
    <property type="entry name" value="TAXi_C"/>
</dbReference>
<keyword evidence="5" id="KW-0325">Glycoprotein</keyword>
<evidence type="ECO:0000256" key="4">
    <source>
        <dbReference type="ARBA" id="ARBA00022801"/>
    </source>
</evidence>
<dbReference type="PROSITE" id="PS00141">
    <property type="entry name" value="ASP_PROTEASE"/>
    <property type="match status" value="2"/>
</dbReference>
<dbReference type="Pfam" id="PF14541">
    <property type="entry name" value="TAXi_C"/>
    <property type="match status" value="1"/>
</dbReference>
<keyword evidence="8" id="KW-1185">Reference proteome</keyword>
<accession>A0A2G2Y3L5</accession>
<dbReference type="InterPro" id="IPR043128">
    <property type="entry name" value="Rev_trsase/Diguanyl_cyclase"/>
</dbReference>
<comment type="caution">
    <text evidence="7">The sequence shown here is derived from an EMBL/GenBank/DDBJ whole genome shotgun (WGS) entry which is preliminary data.</text>
</comment>
<dbReference type="InterPro" id="IPR021109">
    <property type="entry name" value="Peptidase_aspartic_dom_sf"/>
</dbReference>
<dbReference type="OMA" id="NQPGCAS"/>
<reference evidence="7 8" key="2">
    <citation type="journal article" date="2017" name="Genome Biol.">
        <title>New reference genome sequences of hot pepper reveal the massive evolution of plant disease-resistance genes by retroduplication.</title>
        <authorList>
            <person name="Kim S."/>
            <person name="Park J."/>
            <person name="Yeom S.I."/>
            <person name="Kim Y.M."/>
            <person name="Seo E."/>
            <person name="Kim K.T."/>
            <person name="Kim M.S."/>
            <person name="Lee J.M."/>
            <person name="Cheong K."/>
            <person name="Shin H.S."/>
            <person name="Kim S.B."/>
            <person name="Han K."/>
            <person name="Lee J."/>
            <person name="Park M."/>
            <person name="Lee H.A."/>
            <person name="Lee H.Y."/>
            <person name="Lee Y."/>
            <person name="Oh S."/>
            <person name="Lee J.H."/>
            <person name="Choi E."/>
            <person name="Choi E."/>
            <person name="Lee S.E."/>
            <person name="Jeon J."/>
            <person name="Kim H."/>
            <person name="Choi G."/>
            <person name="Song H."/>
            <person name="Lee J."/>
            <person name="Lee S.C."/>
            <person name="Kwon J.K."/>
            <person name="Lee H.Y."/>
            <person name="Koo N."/>
            <person name="Hong Y."/>
            <person name="Kim R.W."/>
            <person name="Kang W.H."/>
            <person name="Huh J.H."/>
            <person name="Kang B.C."/>
            <person name="Yang T.J."/>
            <person name="Lee Y.H."/>
            <person name="Bennetzen J.L."/>
            <person name="Choi D."/>
        </authorList>
    </citation>
    <scope>NUCLEOTIDE SEQUENCE [LARGE SCALE GENOMIC DNA]</scope>
    <source>
        <strain evidence="8">cv. CM334</strain>
    </source>
</reference>
<dbReference type="EMBL" id="AYRZ02000017">
    <property type="protein sequence ID" value="PHT64289.1"/>
    <property type="molecule type" value="Genomic_DNA"/>
</dbReference>
<feature type="domain" description="Peptidase A1" evidence="6">
    <location>
        <begin position="1"/>
        <end position="350"/>
    </location>
</feature>
<evidence type="ECO:0000256" key="2">
    <source>
        <dbReference type="ARBA" id="ARBA00022670"/>
    </source>
</evidence>
<keyword evidence="4" id="KW-0378">Hydrolase</keyword>
<dbReference type="SUPFAM" id="SSF56672">
    <property type="entry name" value="DNA/RNA polymerases"/>
    <property type="match status" value="1"/>
</dbReference>
<dbReference type="InterPro" id="IPR001969">
    <property type="entry name" value="Aspartic_peptidase_AS"/>
</dbReference>
<dbReference type="InterPro" id="IPR034161">
    <property type="entry name" value="Pepsin-like_plant"/>
</dbReference>
<evidence type="ECO:0000313" key="7">
    <source>
        <dbReference type="EMBL" id="PHT64289.1"/>
    </source>
</evidence>
<reference evidence="7 8" key="1">
    <citation type="journal article" date="2014" name="Nat. Genet.">
        <title>Genome sequence of the hot pepper provides insights into the evolution of pungency in Capsicum species.</title>
        <authorList>
            <person name="Kim S."/>
            <person name="Park M."/>
            <person name="Yeom S.I."/>
            <person name="Kim Y.M."/>
            <person name="Lee J.M."/>
            <person name="Lee H.A."/>
            <person name="Seo E."/>
            <person name="Choi J."/>
            <person name="Cheong K."/>
            <person name="Kim K.T."/>
            <person name="Jung K."/>
            <person name="Lee G.W."/>
            <person name="Oh S.K."/>
            <person name="Bae C."/>
            <person name="Kim S.B."/>
            <person name="Lee H.Y."/>
            <person name="Kim S.Y."/>
            <person name="Kim M.S."/>
            <person name="Kang B.C."/>
            <person name="Jo Y.D."/>
            <person name="Yang H.B."/>
            <person name="Jeong H.J."/>
            <person name="Kang W.H."/>
            <person name="Kwon J.K."/>
            <person name="Shin C."/>
            <person name="Lim J.Y."/>
            <person name="Park J.H."/>
            <person name="Huh J.H."/>
            <person name="Kim J.S."/>
            <person name="Kim B.D."/>
            <person name="Cohen O."/>
            <person name="Paran I."/>
            <person name="Suh M.C."/>
            <person name="Lee S.B."/>
            <person name="Kim Y.K."/>
            <person name="Shin Y."/>
            <person name="Noh S.J."/>
            <person name="Park J."/>
            <person name="Seo Y.S."/>
            <person name="Kwon S.Y."/>
            <person name="Kim H.A."/>
            <person name="Park J.M."/>
            <person name="Kim H.J."/>
            <person name="Choi S.B."/>
            <person name="Bosland P.W."/>
            <person name="Reeves G."/>
            <person name="Jo S.H."/>
            <person name="Lee B.W."/>
            <person name="Cho H.T."/>
            <person name="Choi H.S."/>
            <person name="Lee M.S."/>
            <person name="Yu Y."/>
            <person name="Do Choi Y."/>
            <person name="Park B.S."/>
            <person name="van Deynze A."/>
            <person name="Ashrafi H."/>
            <person name="Hill T."/>
            <person name="Kim W.T."/>
            <person name="Pai H.S."/>
            <person name="Ahn H.K."/>
            <person name="Yeam I."/>
            <person name="Giovannoni J.J."/>
            <person name="Rose J.K."/>
            <person name="Sorensen I."/>
            <person name="Lee S.J."/>
            <person name="Kim R.W."/>
            <person name="Choi I.Y."/>
            <person name="Choi B.S."/>
            <person name="Lim J.S."/>
            <person name="Lee Y.H."/>
            <person name="Choi D."/>
        </authorList>
    </citation>
    <scope>NUCLEOTIDE SEQUENCE [LARGE SCALE GENOMIC DNA]</scope>
    <source>
        <strain evidence="8">cv. CM334</strain>
    </source>
</reference>
<protein>
    <submittedName>
        <fullName evidence="7">Aspartic proteinase CDR1</fullName>
    </submittedName>
</protein>
<dbReference type="PANTHER" id="PTHR47967">
    <property type="entry name" value="OS07G0603500 PROTEIN-RELATED"/>
    <property type="match status" value="1"/>
</dbReference>
<evidence type="ECO:0000259" key="6">
    <source>
        <dbReference type="PROSITE" id="PS51767"/>
    </source>
</evidence>
<dbReference type="CDD" id="cd05476">
    <property type="entry name" value="pepsin_A_like_plant"/>
    <property type="match status" value="1"/>
</dbReference>
<organism evidence="7 8">
    <name type="scientific">Capsicum annuum</name>
    <name type="common">Capsicum pepper</name>
    <dbReference type="NCBI Taxonomy" id="4072"/>
    <lineage>
        <taxon>Eukaryota</taxon>
        <taxon>Viridiplantae</taxon>
        <taxon>Streptophyta</taxon>
        <taxon>Embryophyta</taxon>
        <taxon>Tracheophyta</taxon>
        <taxon>Spermatophyta</taxon>
        <taxon>Magnoliopsida</taxon>
        <taxon>eudicotyledons</taxon>
        <taxon>Gunneridae</taxon>
        <taxon>Pentapetalae</taxon>
        <taxon>asterids</taxon>
        <taxon>lamiids</taxon>
        <taxon>Solanales</taxon>
        <taxon>Solanaceae</taxon>
        <taxon>Solanoideae</taxon>
        <taxon>Capsiceae</taxon>
        <taxon>Capsicum</taxon>
    </lineage>
</organism>
<dbReference type="AlphaFoldDB" id="A0A2G2Y3L5"/>
<dbReference type="InterPro" id="IPR043502">
    <property type="entry name" value="DNA/RNA_pol_sf"/>
</dbReference>
<gene>
    <name evidence="7" type="ORF">T459_31959</name>
</gene>
<dbReference type="InterPro" id="IPR032861">
    <property type="entry name" value="TAXi_N"/>
</dbReference>
<dbReference type="PANTHER" id="PTHR47967:SF128">
    <property type="entry name" value="ASPARTIC PROTEINASE CDR1-LIKE"/>
    <property type="match status" value="1"/>
</dbReference>
<dbReference type="Gene3D" id="2.40.70.10">
    <property type="entry name" value="Acid Proteases"/>
    <property type="match status" value="4"/>
</dbReference>
<dbReference type="GO" id="GO:0004190">
    <property type="term" value="F:aspartic-type endopeptidase activity"/>
    <property type="evidence" value="ECO:0000318"/>
    <property type="project" value="GO_Central"/>
</dbReference>
<evidence type="ECO:0000313" key="8">
    <source>
        <dbReference type="Proteomes" id="UP000222542"/>
    </source>
</evidence>
<dbReference type="FunFam" id="2.40.70.10:FF:000031">
    <property type="entry name" value="Aspartyl protease AED1"/>
    <property type="match status" value="1"/>
</dbReference>
<comment type="similarity">
    <text evidence="1">Belongs to the peptidase A1 family.</text>
</comment>
<proteinExistence type="inferred from homology"/>
<dbReference type="InterPro" id="IPR051708">
    <property type="entry name" value="Plant_Aspart_Prot_A1"/>
</dbReference>
<dbReference type="PROSITE" id="PS51767">
    <property type="entry name" value="PEPTIDASE_A1"/>
    <property type="match status" value="2"/>
</dbReference>
<keyword evidence="2" id="KW-0645">Protease</keyword>
<name>A0A2G2Y3L5_CAPAN</name>
<dbReference type="SUPFAM" id="SSF50630">
    <property type="entry name" value="Acid proteases"/>
    <property type="match status" value="2"/>
</dbReference>
<keyword evidence="3" id="KW-0064">Aspartyl protease</keyword>
<feature type="domain" description="Peptidase A1" evidence="6">
    <location>
        <begin position="401"/>
        <end position="813"/>
    </location>
</feature>
<sequence>MKLSIGTPPVEIVAIADTGSDLTWTQCQPCINCFQQSYPLFDSKKSSTYKTIGCDAQECTSIGSSSSCVSGNNVCEYQINYGDNSHTIGDLAFDVFTFHSTSSENVAIPNVAFGCGHDNGGTFNNHTSGIIGLGGGEVSIIKQLDKQINGKFSYCLIPIQLDSTSISNVTSHINFGSNAIVSGPDVVSTPLIRMESSTFYYLTLEGVSVGNKTLEFKSSKIGGSYAGGDEGNIIIDSGTTLTLMPSEFYENLESMLVDSINATRKEDSSGTFGLCYDSDENGTIDAPTIVAHFTNADLELSPSSTFAQVEKGLVCLTIVPAKEFAIFGNLAQANFLIGVNGFTLDLIHRDFPLSPFYNLSSTPFERLQNAFHRSFSRANSFFKGNSVNEIQSIITPIPGEYLMKISIGTPPVEIVAIADTGSDLTWTQCKPCILCFQQSRSLFDSNKSSTYTTMSCKDKECTSIGSFSYCGDGNICEYRISYAGQSRTFGDLAFDKFTLPSTSGKNVVIPNVAFGCGHENAGTFSKYTSGNIIIDSGTTFTLLPSDFYSNLESTLVDLINATRKDDPLGTYGLCYESKDGTIDAPKIVAHFTNADLELSPSNTFAQVQKGLVCLTIAPTDDIAIFGNLAQANFLIGEVEPFEERPGVIEDPSYSDVIIKGELDQEVQEVVCLNALSDNNQGVNIILVSGTVKNRALNLLIDSGSTYSFLDKNRCDMVLGNDWMKKHNPTKFDHEKKCGIKSNKLVLKEIVEKGKLNMITSGTMNKMLKTGQTHIARLFMMSTNDNITQELVNDAILKVEYLGHVINGDGASTDPDKIKAMVEWPTPKSLKALRRFLGLTGCEVYRRNKDDNATYPGLLQPLPIPNQSWSQISMTLLKDFLNLEAKRPTRREPWLTVADWWYNTILHTSLKCTSFEGLYEYSPLHLSMGPLIKTNVPVAEDIVLKRQQMYQLLKDNLSKAQDRIKHYADKRR</sequence>
<dbReference type="InterPro" id="IPR033121">
    <property type="entry name" value="PEPTIDASE_A1"/>
</dbReference>
<dbReference type="Pfam" id="PF14543">
    <property type="entry name" value="TAXi_N"/>
    <property type="match status" value="2"/>
</dbReference>
<dbReference type="Gene3D" id="3.30.70.270">
    <property type="match status" value="1"/>
</dbReference>
<dbReference type="GO" id="GO:0005576">
    <property type="term" value="C:extracellular region"/>
    <property type="evidence" value="ECO:0000318"/>
    <property type="project" value="GO_Central"/>
</dbReference>
<dbReference type="Proteomes" id="UP000222542">
    <property type="component" value="Unassembled WGS sequence"/>
</dbReference>
<evidence type="ECO:0000256" key="1">
    <source>
        <dbReference type="ARBA" id="ARBA00007447"/>
    </source>
</evidence>
<dbReference type="GO" id="GO:0006508">
    <property type="term" value="P:proteolysis"/>
    <property type="evidence" value="ECO:0007669"/>
    <property type="project" value="UniProtKB-KW"/>
</dbReference>
<evidence type="ECO:0000256" key="5">
    <source>
        <dbReference type="ARBA" id="ARBA00023180"/>
    </source>
</evidence>
<dbReference type="Gramene" id="PHT64289">
    <property type="protein sequence ID" value="PHT64289"/>
    <property type="gene ID" value="T459_31959"/>
</dbReference>